<dbReference type="AlphaFoldDB" id="Q477Y5"/>
<dbReference type="STRING" id="159087.Daro_4120"/>
<dbReference type="SUPFAM" id="SSF54197">
    <property type="entry name" value="HIT-like"/>
    <property type="match status" value="1"/>
</dbReference>
<organism evidence="3">
    <name type="scientific">Dechloromonas aromatica (strain RCB)</name>
    <dbReference type="NCBI Taxonomy" id="159087"/>
    <lineage>
        <taxon>Bacteria</taxon>
        <taxon>Pseudomonadati</taxon>
        <taxon>Pseudomonadota</taxon>
        <taxon>Betaproteobacteria</taxon>
        <taxon>Rhodocyclales</taxon>
        <taxon>Azonexaceae</taxon>
        <taxon>Dechloromonas</taxon>
    </lineage>
</organism>
<dbReference type="GO" id="GO:0003824">
    <property type="term" value="F:catalytic activity"/>
    <property type="evidence" value="ECO:0007669"/>
    <property type="project" value="InterPro"/>
</dbReference>
<protein>
    <submittedName>
        <fullName evidence="3">Histidine triad (HIT) protein</fullName>
    </submittedName>
</protein>
<proteinExistence type="predicted"/>
<sequence length="143" mass="16366">MEIGRQTCELCNNPGGAVLWQSAECRVIRVDDPYYPGFCRVIWNDHVREMTDLDPAARDALMRIVYAVETVVRQLFSPDKINLASFGNVVPHVHWHIIPRWEDDRHFPEPVWGAVHRDGVAPRAVVSNEEIALVLGRVLEKNE</sequence>
<gene>
    <name evidence="3" type="ordered locus">Daro_4120</name>
</gene>
<dbReference type="Pfam" id="PF01230">
    <property type="entry name" value="HIT"/>
    <property type="match status" value="1"/>
</dbReference>
<reference evidence="3" key="1">
    <citation type="submission" date="2005-08" db="EMBL/GenBank/DDBJ databases">
        <title>Complete sequence of Dechloromonas aromatica RCB.</title>
        <authorList>
            <person name="Salinero K.K."/>
            <person name="Copeland A."/>
            <person name="Lucas S."/>
            <person name="Lapidus A."/>
            <person name="Barry K."/>
            <person name="Detter J.C."/>
            <person name="Glavina T."/>
            <person name="Hammon N."/>
            <person name="Israni S."/>
            <person name="Pitluck S."/>
            <person name="Di Bartolo G."/>
            <person name="Trong S."/>
            <person name="Schmutz J."/>
            <person name="Larimer F."/>
            <person name="Land M."/>
            <person name="Ivanova N."/>
            <person name="Richardson P."/>
        </authorList>
    </citation>
    <scope>NUCLEOTIDE SEQUENCE</scope>
    <source>
        <strain evidence="3">RCB</strain>
    </source>
</reference>
<dbReference type="KEGG" id="dar:Daro_4120"/>
<evidence type="ECO:0000256" key="1">
    <source>
        <dbReference type="PROSITE-ProRule" id="PRU00464"/>
    </source>
</evidence>
<feature type="short sequence motif" description="Histidine triad motif" evidence="1">
    <location>
        <begin position="92"/>
        <end position="96"/>
    </location>
</feature>
<dbReference type="PROSITE" id="PS51084">
    <property type="entry name" value="HIT_2"/>
    <property type="match status" value="1"/>
</dbReference>
<dbReference type="HOGENOM" id="CLU_123330_2_0_4"/>
<evidence type="ECO:0000313" key="3">
    <source>
        <dbReference type="EMBL" id="AAZ48846.1"/>
    </source>
</evidence>
<dbReference type="EMBL" id="CP000089">
    <property type="protein sequence ID" value="AAZ48846.1"/>
    <property type="molecule type" value="Genomic_DNA"/>
</dbReference>
<evidence type="ECO:0000259" key="2">
    <source>
        <dbReference type="PROSITE" id="PS51084"/>
    </source>
</evidence>
<name>Q477Y5_DECAR</name>
<dbReference type="eggNOG" id="COG0537">
    <property type="taxonomic scope" value="Bacteria"/>
</dbReference>
<dbReference type="Gene3D" id="3.30.428.10">
    <property type="entry name" value="HIT-like"/>
    <property type="match status" value="1"/>
</dbReference>
<dbReference type="InterPro" id="IPR011146">
    <property type="entry name" value="HIT-like"/>
</dbReference>
<accession>Q477Y5</accession>
<dbReference type="InterPro" id="IPR036265">
    <property type="entry name" value="HIT-like_sf"/>
</dbReference>
<feature type="domain" description="HIT" evidence="2">
    <location>
        <begin position="6"/>
        <end position="107"/>
    </location>
</feature>